<dbReference type="EMBL" id="AMGX01000014">
    <property type="protein sequence ID" value="EXJ68300.1"/>
    <property type="molecule type" value="Genomic_DNA"/>
</dbReference>
<keyword evidence="2" id="KW-0732">Signal</keyword>
<reference evidence="3 4" key="1">
    <citation type="submission" date="2013-03" db="EMBL/GenBank/DDBJ databases">
        <title>The Genome Sequence of Cladophialophora psammophila CBS 110553.</title>
        <authorList>
            <consortium name="The Broad Institute Genomics Platform"/>
            <person name="Cuomo C."/>
            <person name="de Hoog S."/>
            <person name="Gorbushina A."/>
            <person name="Walker B."/>
            <person name="Young S.K."/>
            <person name="Zeng Q."/>
            <person name="Gargeya S."/>
            <person name="Fitzgerald M."/>
            <person name="Haas B."/>
            <person name="Abouelleil A."/>
            <person name="Allen A.W."/>
            <person name="Alvarado L."/>
            <person name="Arachchi H.M."/>
            <person name="Berlin A.M."/>
            <person name="Chapman S.B."/>
            <person name="Gainer-Dewar J."/>
            <person name="Goldberg J."/>
            <person name="Griggs A."/>
            <person name="Gujja S."/>
            <person name="Hansen M."/>
            <person name="Howarth C."/>
            <person name="Imamovic A."/>
            <person name="Ireland A."/>
            <person name="Larimer J."/>
            <person name="McCowan C."/>
            <person name="Murphy C."/>
            <person name="Pearson M."/>
            <person name="Poon T.W."/>
            <person name="Priest M."/>
            <person name="Roberts A."/>
            <person name="Saif S."/>
            <person name="Shea T."/>
            <person name="Sisk P."/>
            <person name="Sykes S."/>
            <person name="Wortman J."/>
            <person name="Nusbaum C."/>
            <person name="Birren B."/>
        </authorList>
    </citation>
    <scope>NUCLEOTIDE SEQUENCE [LARGE SCALE GENOMIC DNA]</scope>
    <source>
        <strain evidence="3 4">CBS 110553</strain>
    </source>
</reference>
<dbReference type="OrthoDB" id="4160117at2759"/>
<gene>
    <name evidence="3" type="ORF">A1O5_08915</name>
</gene>
<accession>W9WTE1</accession>
<protein>
    <recommendedName>
        <fullName evidence="5">Extracellular membrane protein CFEM domain-containing protein</fullName>
    </recommendedName>
</protein>
<organism evidence="3 4">
    <name type="scientific">Cladophialophora psammophila CBS 110553</name>
    <dbReference type="NCBI Taxonomy" id="1182543"/>
    <lineage>
        <taxon>Eukaryota</taxon>
        <taxon>Fungi</taxon>
        <taxon>Dikarya</taxon>
        <taxon>Ascomycota</taxon>
        <taxon>Pezizomycotina</taxon>
        <taxon>Eurotiomycetes</taxon>
        <taxon>Chaetothyriomycetidae</taxon>
        <taxon>Chaetothyriales</taxon>
        <taxon>Herpotrichiellaceae</taxon>
        <taxon>Cladophialophora</taxon>
    </lineage>
</organism>
<evidence type="ECO:0000313" key="3">
    <source>
        <dbReference type="EMBL" id="EXJ68300.1"/>
    </source>
</evidence>
<proteinExistence type="predicted"/>
<evidence type="ECO:0000256" key="1">
    <source>
        <dbReference type="SAM" id="MobiDB-lite"/>
    </source>
</evidence>
<evidence type="ECO:0008006" key="5">
    <source>
        <dbReference type="Google" id="ProtNLM"/>
    </source>
</evidence>
<sequence>MQSKLVLLSAILACGSASLASENKNKRSPLPIQKILAIPNVPAELRERATKTDKGCFTISGDDCGDTLEFLACAGDTNSAECVLNSKCAITLQDCLPEAKLQARQGGGGSPFDPELFNEKRIEARQEARISDEIQSAMPAEVRNAMLNDPNAAESLTNEFSGGSVPQWYTRLPASVTNYYATITPPPSMTGYAVKAPTDDPQRQSVDDWVASIQSYKNLIASLSRAASSESQSARRMSRAASEKSKWASEEMDGQLQTSAYEQSVMAASMSRDAALESSYAASASRTIYAKDVPTGQGSSASTSDTRLAFGLSIVAAVACLGLAFAL</sequence>
<dbReference type="GeneID" id="19193613"/>
<feature type="signal peptide" evidence="2">
    <location>
        <begin position="1"/>
        <end position="20"/>
    </location>
</feature>
<evidence type="ECO:0000256" key="2">
    <source>
        <dbReference type="SAM" id="SignalP"/>
    </source>
</evidence>
<feature type="chain" id="PRO_5004931552" description="Extracellular membrane protein CFEM domain-containing protein" evidence="2">
    <location>
        <begin position="21"/>
        <end position="327"/>
    </location>
</feature>
<evidence type="ECO:0000313" key="4">
    <source>
        <dbReference type="Proteomes" id="UP000019471"/>
    </source>
</evidence>
<dbReference type="AlphaFoldDB" id="W9WTE1"/>
<dbReference type="HOGENOM" id="CLU_849925_0_0_1"/>
<dbReference type="Proteomes" id="UP000019471">
    <property type="component" value="Unassembled WGS sequence"/>
</dbReference>
<comment type="caution">
    <text evidence="3">The sequence shown here is derived from an EMBL/GenBank/DDBJ whole genome shotgun (WGS) entry which is preliminary data.</text>
</comment>
<dbReference type="RefSeq" id="XP_007747686.1">
    <property type="nucleotide sequence ID" value="XM_007749496.1"/>
</dbReference>
<name>W9WTE1_9EURO</name>
<keyword evidence="4" id="KW-1185">Reference proteome</keyword>
<feature type="region of interest" description="Disordered" evidence="1">
    <location>
        <begin position="231"/>
        <end position="253"/>
    </location>
</feature>